<dbReference type="Proteomes" id="UP001238179">
    <property type="component" value="Chromosome"/>
</dbReference>
<evidence type="ECO:0000313" key="3">
    <source>
        <dbReference type="Proteomes" id="UP001238179"/>
    </source>
</evidence>
<dbReference type="RefSeq" id="WP_316415134.1">
    <property type="nucleotide sequence ID" value="NZ_AP027080.1"/>
</dbReference>
<proteinExistence type="predicted"/>
<accession>A0AA48GXM0</accession>
<reference evidence="3" key="1">
    <citation type="journal article" date="2023" name="Int. J. Syst. Evol. Microbiol.">
        <title>Mesoterricola silvestris gen. nov., sp. nov., Mesoterricola sediminis sp. nov., Geothrix oryzae sp. nov., Geothrix edaphica sp. nov., Geothrix rubra sp. nov., and Geothrix limicola sp. nov., six novel members of Acidobacteriota isolated from soils.</title>
        <authorList>
            <person name="Itoh H."/>
            <person name="Sugisawa Y."/>
            <person name="Mise K."/>
            <person name="Xu Z."/>
            <person name="Kuniyasu M."/>
            <person name="Ushijima N."/>
            <person name="Kawano K."/>
            <person name="Kobayashi E."/>
            <person name="Shiratori Y."/>
            <person name="Masuda Y."/>
            <person name="Senoo K."/>
        </authorList>
    </citation>
    <scope>NUCLEOTIDE SEQUENCE [LARGE SCALE GENOMIC DNA]</scope>
    <source>
        <strain evidence="3">W79</strain>
    </source>
</reference>
<sequence>MDLNRDQNQFYEQARERCRQDVEQMNNTIRVEWQHLNDEIKRVQELIQTLETRKQTVGQIYASSSEMLGLANDLDVSPAIKDTAEDTADDLGVGEIDL</sequence>
<feature type="coiled-coil region" evidence="1">
    <location>
        <begin position="8"/>
        <end position="53"/>
    </location>
</feature>
<keyword evidence="3" id="KW-1185">Reference proteome</keyword>
<gene>
    <name evidence="2" type="ORF">METEAL_13970</name>
</gene>
<keyword evidence="1" id="KW-0175">Coiled coil</keyword>
<dbReference type="EMBL" id="AP027080">
    <property type="protein sequence ID" value="BDU72223.1"/>
    <property type="molecule type" value="Genomic_DNA"/>
</dbReference>
<evidence type="ECO:0000256" key="1">
    <source>
        <dbReference type="SAM" id="Coils"/>
    </source>
</evidence>
<dbReference type="KEGG" id="msil:METEAL_13970"/>
<dbReference type="AlphaFoldDB" id="A0AA48GXM0"/>
<organism evidence="2 3">
    <name type="scientific">Mesoterricola silvestris</name>
    <dbReference type="NCBI Taxonomy" id="2927979"/>
    <lineage>
        <taxon>Bacteria</taxon>
        <taxon>Pseudomonadati</taxon>
        <taxon>Acidobacteriota</taxon>
        <taxon>Holophagae</taxon>
        <taxon>Holophagales</taxon>
        <taxon>Holophagaceae</taxon>
        <taxon>Mesoterricola</taxon>
    </lineage>
</organism>
<evidence type="ECO:0000313" key="2">
    <source>
        <dbReference type="EMBL" id="BDU72223.1"/>
    </source>
</evidence>
<protein>
    <submittedName>
        <fullName evidence="2">Uncharacterized protein</fullName>
    </submittedName>
</protein>
<name>A0AA48GXM0_9BACT</name>